<dbReference type="AlphaFoldDB" id="A0A9P6MMZ4"/>
<comment type="caution">
    <text evidence="2">The sequence shown here is derived from an EMBL/GenBank/DDBJ whole genome shotgun (WGS) entry which is preliminary data.</text>
</comment>
<reference evidence="2" key="1">
    <citation type="journal article" date="2020" name="Fungal Divers.">
        <title>Resolving the Mortierellaceae phylogeny through synthesis of multi-gene phylogenetics and phylogenomics.</title>
        <authorList>
            <person name="Vandepol N."/>
            <person name="Liber J."/>
            <person name="Desiro A."/>
            <person name="Na H."/>
            <person name="Kennedy M."/>
            <person name="Barry K."/>
            <person name="Grigoriev I.V."/>
            <person name="Miller A.N."/>
            <person name="O'Donnell K."/>
            <person name="Stajich J.E."/>
            <person name="Bonito G."/>
        </authorList>
    </citation>
    <scope>NUCLEOTIDE SEQUENCE</scope>
    <source>
        <strain evidence="2">NRRL 2769</strain>
    </source>
</reference>
<feature type="compositionally biased region" description="Basic and acidic residues" evidence="1">
    <location>
        <begin position="13"/>
        <end position="25"/>
    </location>
</feature>
<feature type="non-terminal residue" evidence="2">
    <location>
        <position position="1071"/>
    </location>
</feature>
<evidence type="ECO:0000313" key="2">
    <source>
        <dbReference type="EMBL" id="KAG0007360.1"/>
    </source>
</evidence>
<feature type="compositionally biased region" description="Polar residues" evidence="1">
    <location>
        <begin position="543"/>
        <end position="557"/>
    </location>
</feature>
<feature type="region of interest" description="Disordered" evidence="1">
    <location>
        <begin position="1"/>
        <end position="76"/>
    </location>
</feature>
<feature type="compositionally biased region" description="Acidic residues" evidence="1">
    <location>
        <begin position="114"/>
        <end position="134"/>
    </location>
</feature>
<proteinExistence type="predicted"/>
<dbReference type="InterPro" id="IPR035979">
    <property type="entry name" value="RBD_domain_sf"/>
</dbReference>
<dbReference type="GO" id="GO:0003676">
    <property type="term" value="F:nucleic acid binding"/>
    <property type="evidence" value="ECO:0007669"/>
    <property type="project" value="InterPro"/>
</dbReference>
<dbReference type="SUPFAM" id="SSF54928">
    <property type="entry name" value="RNA-binding domain, RBD"/>
    <property type="match status" value="1"/>
</dbReference>
<feature type="compositionally biased region" description="Polar residues" evidence="1">
    <location>
        <begin position="63"/>
        <end position="73"/>
    </location>
</feature>
<feature type="compositionally biased region" description="Basic and acidic residues" evidence="1">
    <location>
        <begin position="33"/>
        <end position="42"/>
    </location>
</feature>
<dbReference type="CDD" id="cd00590">
    <property type="entry name" value="RRM_SF"/>
    <property type="match status" value="1"/>
</dbReference>
<evidence type="ECO:0000256" key="1">
    <source>
        <dbReference type="SAM" id="MobiDB-lite"/>
    </source>
</evidence>
<feature type="region of interest" description="Disordered" evidence="1">
    <location>
        <begin position="499"/>
        <end position="557"/>
    </location>
</feature>
<feature type="compositionally biased region" description="Basic and acidic residues" evidence="1">
    <location>
        <begin position="100"/>
        <end position="113"/>
    </location>
</feature>
<gene>
    <name evidence="2" type="ORF">BGZ80_004742</name>
</gene>
<dbReference type="EMBL" id="JAAAID010002388">
    <property type="protein sequence ID" value="KAG0007360.1"/>
    <property type="molecule type" value="Genomic_DNA"/>
</dbReference>
<evidence type="ECO:0000313" key="3">
    <source>
        <dbReference type="Proteomes" id="UP000703661"/>
    </source>
</evidence>
<feature type="compositionally biased region" description="Acidic residues" evidence="1">
    <location>
        <begin position="228"/>
        <end position="240"/>
    </location>
</feature>
<feature type="region of interest" description="Disordered" evidence="1">
    <location>
        <begin position="222"/>
        <end position="245"/>
    </location>
</feature>
<protein>
    <submittedName>
        <fullName evidence="2">Uncharacterized protein</fullName>
    </submittedName>
</protein>
<organism evidence="2 3">
    <name type="scientific">Entomortierella chlamydospora</name>
    <dbReference type="NCBI Taxonomy" id="101097"/>
    <lineage>
        <taxon>Eukaryota</taxon>
        <taxon>Fungi</taxon>
        <taxon>Fungi incertae sedis</taxon>
        <taxon>Mucoromycota</taxon>
        <taxon>Mortierellomycotina</taxon>
        <taxon>Mortierellomycetes</taxon>
        <taxon>Mortierellales</taxon>
        <taxon>Mortierellaceae</taxon>
        <taxon>Entomortierella</taxon>
    </lineage>
</organism>
<feature type="region of interest" description="Disordered" evidence="1">
    <location>
        <begin position="100"/>
        <end position="141"/>
    </location>
</feature>
<keyword evidence="3" id="KW-1185">Reference proteome</keyword>
<name>A0A9P6MMZ4_9FUNG</name>
<sequence>MSQDSIGGIGNNPDRHRPHDGENDGIKQIQKKPTLEGDHTETHASNAGVQVAQDNRIMVPDSQEPTTSTSDPNGSLFRALRKTAGQGKWCHNRHLGFKATQDKANKQRDRDGDTEMQEDLTESTSDDNDDDSNDSQEVKGDRWMVVAHHRERILAVKVAHRNLKGKSVKAKLEDLMDLLIHLRINPVSAPTTMRVDGVPYFRVTVANQDDMDDLLDGIVDDTLHKDKDDEDGNTNDDESKDMEAEAIPATPIPLFERIDATAERQHDIERSIELYGLPARINMELLKFAGNQFGTVERVTLRGCSRGVKMIATITYEDADDVLAMKEMKIRNVRVGNNVVRIRRMGDKKIQWDLDHVRKLHGLPRNTHPFELMSTLEKLQVKVDFVEIPKYYVNNGTQLCYRKEAFVYFRSEQDANSAMATNIQIGYSQLQWLDPKEKRCYTCNQPMHDGGKCPTLQQQIKERTHQKKVMEFHAAARSHVREGTSFADLLNGKGKNIMERKQAKKAQQGATTKPDQEQQKELTLPRQAPSKTEENYPSLPIAKSNTPTRTQQSQPTCDNSFDNALGELMERQKTLEASVAEMKNMVTKFMTVQNNVMMSMQSMFEEMKGMFSRAFHGNAPPPAAEHQILQAPISSYSSQESEALENSVRKSRRLNLQQQAGFHMRVINSYIPSDTVLYREEIPAIESWIENEYREAQRKAQRILKVSHKDMPDALHSDHKMVVLSIALDGTEHLISHITNPPKKATGFRFQFRDATKEQWEDFAKTLTLELDDFKAFRQHGLRHPGDNSERTPTPLVDVDLNKVWSWYSKAVITSAKATIPGEKVGRSGVKPAAEMSLRHIIRACSHLKRLAKSVCESPYATCELWGALQKHDEKLRNNIKRFNADTRHTLPPLTPTPSTKDSAETWRLWIKDIKKYWDGAIQTFMVERATLTRTRIQEAIERRCEQMKGCTSKMLDNILERHKGKVSIDRVQVTSGNTVINEQQPSVIKETVKTHFKEWHGPRQVLQLENHPRWEKQYQPKEWIDPSWYHGLMDPPTKEEFKTALKNSPTMKAPGQSGISNDLYLRQGDL</sequence>
<dbReference type="Proteomes" id="UP000703661">
    <property type="component" value="Unassembled WGS sequence"/>
</dbReference>
<feature type="region of interest" description="Disordered" evidence="1">
    <location>
        <begin position="1049"/>
        <end position="1071"/>
    </location>
</feature>
<accession>A0A9P6MMZ4</accession>